<comment type="subcellular location">
    <subcellularLocation>
        <location evidence="6">Cell membrane</location>
        <topology evidence="6">Single-pass membrane protein</topology>
    </subcellularLocation>
    <text evidence="6">Colocalized with FtsZ to the nascent septal site.</text>
</comment>
<evidence type="ECO:0000256" key="4">
    <source>
        <dbReference type="ARBA" id="ARBA00023136"/>
    </source>
</evidence>
<evidence type="ECO:0000256" key="5">
    <source>
        <dbReference type="ARBA" id="ARBA00023210"/>
    </source>
</evidence>
<evidence type="ECO:0000256" key="3">
    <source>
        <dbReference type="ARBA" id="ARBA00023054"/>
    </source>
</evidence>
<keyword evidence="6" id="KW-0131">Cell cycle</keyword>
<protein>
    <recommendedName>
        <fullName evidence="6">Septation ring formation regulator EzrA</fullName>
    </recommendedName>
</protein>
<evidence type="ECO:0000256" key="2">
    <source>
        <dbReference type="ARBA" id="ARBA00022989"/>
    </source>
</evidence>
<dbReference type="EMBL" id="QRAS01000004">
    <property type="protein sequence ID" value="RDL01549.1"/>
    <property type="molecule type" value="Genomic_DNA"/>
</dbReference>
<keyword evidence="2 6" id="KW-1133">Transmembrane helix</keyword>
<name>A0A288Q631_9LACO</name>
<dbReference type="GeneID" id="94545510"/>
<dbReference type="Proteomes" id="UP000254912">
    <property type="component" value="Unassembled WGS sequence"/>
</dbReference>
<evidence type="ECO:0000313" key="8">
    <source>
        <dbReference type="Proteomes" id="UP000254912"/>
    </source>
</evidence>
<feature type="topological domain" description="Extracellular" evidence="6">
    <location>
        <begin position="1"/>
        <end position="6"/>
    </location>
</feature>
<feature type="topological domain" description="Cytoplasmic" evidence="6">
    <location>
        <begin position="26"/>
        <end position="569"/>
    </location>
</feature>
<feature type="coiled-coil region" evidence="6">
    <location>
        <begin position="130"/>
        <end position="189"/>
    </location>
</feature>
<keyword evidence="5 6" id="KW-0717">Septation</keyword>
<keyword evidence="6" id="KW-1003">Cell membrane</keyword>
<keyword evidence="1 6" id="KW-0812">Transmembrane</keyword>
<dbReference type="KEGG" id="wso:WSWS_00300"/>
<evidence type="ECO:0000313" key="7">
    <source>
        <dbReference type="EMBL" id="RDL01549.1"/>
    </source>
</evidence>
<dbReference type="Pfam" id="PF06160">
    <property type="entry name" value="EzrA"/>
    <property type="match status" value="1"/>
</dbReference>
<keyword evidence="8" id="KW-1185">Reference proteome</keyword>
<organism evidence="7 8">
    <name type="scientific">Weissella soli</name>
    <dbReference type="NCBI Taxonomy" id="155866"/>
    <lineage>
        <taxon>Bacteria</taxon>
        <taxon>Bacillati</taxon>
        <taxon>Bacillota</taxon>
        <taxon>Bacilli</taxon>
        <taxon>Lactobacillales</taxon>
        <taxon>Lactobacillaceae</taxon>
        <taxon>Weissella</taxon>
    </lineage>
</organism>
<keyword evidence="6" id="KW-0132">Cell division</keyword>
<evidence type="ECO:0000256" key="6">
    <source>
        <dbReference type="HAMAP-Rule" id="MF_00728"/>
    </source>
</evidence>
<comment type="similarity">
    <text evidence="6">Belongs to the EzrA family.</text>
</comment>
<dbReference type="GO" id="GO:0005886">
    <property type="term" value="C:plasma membrane"/>
    <property type="evidence" value="ECO:0007669"/>
    <property type="project" value="UniProtKB-SubCell"/>
</dbReference>
<dbReference type="RefSeq" id="WP_070229602.1">
    <property type="nucleotide sequence ID" value="NZ_BJYO01000006.1"/>
</dbReference>
<dbReference type="HAMAP" id="MF_00728">
    <property type="entry name" value="EzrA"/>
    <property type="match status" value="1"/>
</dbReference>
<dbReference type="GO" id="GO:0005940">
    <property type="term" value="C:septin ring"/>
    <property type="evidence" value="ECO:0007669"/>
    <property type="project" value="InterPro"/>
</dbReference>
<dbReference type="GO" id="GO:0000917">
    <property type="term" value="P:division septum assembly"/>
    <property type="evidence" value="ECO:0007669"/>
    <property type="project" value="UniProtKB-KW"/>
</dbReference>
<reference evidence="7 8" key="1">
    <citation type="submission" date="2018-07" db="EMBL/GenBank/DDBJ databases">
        <title>Genomic Encyclopedia of Type Strains, Phase III (KMG-III): the genomes of soil and plant-associated and newly described type strains.</title>
        <authorList>
            <person name="Whitman W."/>
        </authorList>
    </citation>
    <scope>NUCLEOTIDE SEQUENCE [LARGE SCALE GENOMIC DNA]</scope>
    <source>
        <strain evidence="7 8">CECT 7031</strain>
    </source>
</reference>
<evidence type="ECO:0000256" key="1">
    <source>
        <dbReference type="ARBA" id="ARBA00022692"/>
    </source>
</evidence>
<comment type="function">
    <text evidence="6">Negative regulator of FtsZ ring formation; modulates the frequency and position of FtsZ ring formation. Inhibits FtsZ ring formation at polar sites. Interacts either with FtsZ or with one of its binding partners to promote depolymerization.</text>
</comment>
<dbReference type="GO" id="GO:0000921">
    <property type="term" value="P:septin ring assembly"/>
    <property type="evidence" value="ECO:0007669"/>
    <property type="project" value="InterPro"/>
</dbReference>
<accession>A0A288Q631</accession>
<comment type="caution">
    <text evidence="7">The sequence shown here is derived from an EMBL/GenBank/DDBJ whole genome shotgun (WGS) entry which is preliminary data.</text>
</comment>
<dbReference type="InterPro" id="IPR010379">
    <property type="entry name" value="EzrA"/>
</dbReference>
<gene>
    <name evidence="6" type="primary">ezrA</name>
    <name evidence="7" type="ORF">DFP99_1455</name>
</gene>
<sequence length="569" mass="65519">MANIGHVVIGLIIVGAVAYMIIFLAQQIIARQVAKLIIRLEQLKNIPVRDRLVDGRKMSLTGKSLKQFEALEAKYTKLEMTGFEAIKKQADQVLFDSQGVNFVKSTQSMKVLRQMEADASKDIDIVQQGMNDLEQLDREHKQAVLDLEAKYKELRKILLSQSFKFGPALDKLEEILGALEEDFSEFARMTEEGDHAAAADIHETLAMETNQLEERIAQIPALYEDLNEKIPAQLAEISEVYTAMAAKGFRFEEDFVEPALADLQKQRKIGLDLLQALTLKKVNDQLKGLHESIEYLYATLEKEAKAQQRVAKQLSELLEFKHHVSRQNHDLKIELDRMNQDFVFNKNEFDQVQTWTKQIHNVTEHLNDVTREIETQELIYSTVENGLNQDQDLLTAVEHDQVTMWDNLQKLPAIVKVARTRVTQHDEKMRLIQRRVERQNLPGIPTAYVDFYNSVNEELGRLMQQLDATRINIDDAQRQLSIVSADLDNLEERTNRVLEDADLTVRLVRKAFMFQDNQEVQQAVNEAKYYYEQSYDYESATRILGDVLDQIEPGTVATLRHQFQTEVTE</sequence>
<keyword evidence="3 6" id="KW-0175">Coiled coil</keyword>
<dbReference type="AlphaFoldDB" id="A0A288Q631"/>
<proteinExistence type="inferred from homology"/>
<keyword evidence="4 6" id="KW-0472">Membrane</keyword>
<feature type="coiled-coil region" evidence="6">
    <location>
        <begin position="452"/>
        <end position="493"/>
    </location>
</feature>